<feature type="compositionally biased region" description="Basic residues" evidence="1">
    <location>
        <begin position="159"/>
        <end position="201"/>
    </location>
</feature>
<name>A0A1I8F696_9PLAT</name>
<feature type="compositionally biased region" description="Acidic residues" evidence="1">
    <location>
        <begin position="142"/>
        <end position="153"/>
    </location>
</feature>
<dbReference type="AlphaFoldDB" id="A0A1I8F696"/>
<keyword evidence="2" id="KW-1185">Reference proteome</keyword>
<organism evidence="2 3">
    <name type="scientific">Macrostomum lignano</name>
    <dbReference type="NCBI Taxonomy" id="282301"/>
    <lineage>
        <taxon>Eukaryota</taxon>
        <taxon>Metazoa</taxon>
        <taxon>Spiralia</taxon>
        <taxon>Lophotrochozoa</taxon>
        <taxon>Platyhelminthes</taxon>
        <taxon>Rhabditophora</taxon>
        <taxon>Macrostomorpha</taxon>
        <taxon>Macrostomida</taxon>
        <taxon>Macrostomidae</taxon>
        <taxon>Macrostomum</taxon>
    </lineage>
</organism>
<dbReference type="WBParaSite" id="maker-unitig_22087-snap-gene-0.2-mRNA-1">
    <property type="protein sequence ID" value="maker-unitig_22087-snap-gene-0.2-mRNA-1"/>
    <property type="gene ID" value="maker-unitig_22087-snap-gene-0.2"/>
</dbReference>
<evidence type="ECO:0000313" key="3">
    <source>
        <dbReference type="WBParaSite" id="maker-unitig_22087-snap-gene-0.2-mRNA-1"/>
    </source>
</evidence>
<feature type="region of interest" description="Disordered" evidence="1">
    <location>
        <begin position="292"/>
        <end position="324"/>
    </location>
</feature>
<accession>A0A1I8F696</accession>
<proteinExistence type="predicted"/>
<evidence type="ECO:0000256" key="1">
    <source>
        <dbReference type="SAM" id="MobiDB-lite"/>
    </source>
</evidence>
<feature type="compositionally biased region" description="Basic residues" evidence="1">
    <location>
        <begin position="51"/>
        <end position="97"/>
    </location>
</feature>
<feature type="compositionally biased region" description="Basic residues" evidence="1">
    <location>
        <begin position="115"/>
        <end position="138"/>
    </location>
</feature>
<feature type="compositionally biased region" description="Low complexity" evidence="1">
    <location>
        <begin position="305"/>
        <end position="315"/>
    </location>
</feature>
<protein>
    <submittedName>
        <fullName evidence="3">OTU domain-containing protein</fullName>
    </submittedName>
</protein>
<reference evidence="3" key="1">
    <citation type="submission" date="2016-11" db="UniProtKB">
        <authorList>
            <consortium name="WormBaseParasite"/>
        </authorList>
    </citation>
    <scope>IDENTIFICATION</scope>
</reference>
<feature type="region of interest" description="Disordered" evidence="1">
    <location>
        <begin position="45"/>
        <end position="224"/>
    </location>
</feature>
<evidence type="ECO:0000313" key="2">
    <source>
        <dbReference type="Proteomes" id="UP000095280"/>
    </source>
</evidence>
<sequence length="506" mass="57143">LAACQRALAAEIRCCFSHVKSCSRSNRYSWSLPYLLSKIVAAKFHEGSRRSGSRRSGSRRSGSRKRKQKKWKQKRKQKKWKKKKQESRRSGSRRSGRRRAEAEEAEAEEEAEKWKQKKRKQKKWKQKKRKQNKRKKKKTEAEEAEAEEEAEEENGSRRSGSRRSGSRKRKEEKRKQKKWKQKKRKKKKRKQKKRNNTKSKQTKSGLQAEGQPDAPSSAAAAYRQRSEAVKFAALSDLPTGMANLLRPEREARFQEASEEVARLDYELREAAARERRTKRNRAVLEMRLRHELDEMDGGRGRSVGDPADSASDLSDPPQPVFQTECPSFDAKSAEASFAGGDDDSDGAASCDDTEALRHKKGHRNANGTGGARVANLLREDGDSNSSDCETELPIETDYELYRLRSSEAKQLAEIEARLQAMSPNRHASHPGQQAVPAPVVNVGQQQGNPLILECRPLSIDHAQSWGSQAGDFVVAVGQHSEHHHPVPVDAVIVLVAATEVELQKDS</sequence>
<dbReference type="Proteomes" id="UP000095280">
    <property type="component" value="Unplaced"/>
</dbReference>